<keyword evidence="2" id="KW-1185">Reference proteome</keyword>
<evidence type="ECO:0000313" key="2">
    <source>
        <dbReference type="Proteomes" id="UP000070186"/>
    </source>
</evidence>
<sequence length="64" mass="7342">MFKLLKINSAAPSFSLRLQQRGEIMKNFLQTVKLFFKPFLPLFTSTSFSNHPEKPGAAEEVRIL</sequence>
<dbReference type="Proteomes" id="UP000070186">
    <property type="component" value="Unassembled WGS sequence"/>
</dbReference>
<comment type="caution">
    <text evidence="1">The sequence shown here is derived from an EMBL/GenBank/DDBJ whole genome shotgun (WGS) entry which is preliminary data.</text>
</comment>
<accession>A0A133XJN2</accession>
<gene>
    <name evidence="1" type="ORF">AT959_10730</name>
</gene>
<proteinExistence type="predicted"/>
<reference evidence="1 2" key="1">
    <citation type="submission" date="2015-12" db="EMBL/GenBank/DDBJ databases">
        <title>Nitrous oxide reduction kinetics distinguish bacteria harboring typical versus atypical NosZ.</title>
        <authorList>
            <person name="Yoon S."/>
            <person name="Nissen S."/>
            <person name="Park D."/>
            <person name="Sanford R.A."/>
            <person name="Loeffler F.E."/>
        </authorList>
    </citation>
    <scope>NUCLEOTIDE SEQUENCE [LARGE SCALE GENOMIC DNA]</scope>
    <source>
        <strain evidence="1 2">ATCC BAA-841</strain>
    </source>
</reference>
<organism evidence="1 2">
    <name type="scientific">Dechloromonas denitrificans</name>
    <dbReference type="NCBI Taxonomy" id="281362"/>
    <lineage>
        <taxon>Bacteria</taxon>
        <taxon>Pseudomonadati</taxon>
        <taxon>Pseudomonadota</taxon>
        <taxon>Betaproteobacteria</taxon>
        <taxon>Rhodocyclales</taxon>
        <taxon>Azonexaceae</taxon>
        <taxon>Dechloromonas</taxon>
    </lineage>
</organism>
<name>A0A133XJN2_9RHOO</name>
<evidence type="ECO:0000313" key="1">
    <source>
        <dbReference type="EMBL" id="KXB31150.1"/>
    </source>
</evidence>
<protein>
    <submittedName>
        <fullName evidence="1">Uncharacterized protein</fullName>
    </submittedName>
</protein>
<dbReference type="EMBL" id="LODL01000019">
    <property type="protein sequence ID" value="KXB31150.1"/>
    <property type="molecule type" value="Genomic_DNA"/>
</dbReference>
<dbReference type="AlphaFoldDB" id="A0A133XJN2"/>